<protein>
    <submittedName>
        <fullName evidence="2">Uncharacterized protein</fullName>
    </submittedName>
</protein>
<gene>
    <name evidence="2" type="ORF">VHEMI04699</name>
</gene>
<feature type="compositionally biased region" description="Low complexity" evidence="1">
    <location>
        <begin position="15"/>
        <end position="34"/>
    </location>
</feature>
<accession>A0A0A1T1Z2</accession>
<feature type="compositionally biased region" description="Low complexity" evidence="1">
    <location>
        <begin position="62"/>
        <end position="83"/>
    </location>
</feature>
<sequence>MSCQRWDENSTTTGKPHAAEPTTAAPKPTNADPKPSQPVGPITNGTAPGVNNTFPSCPKPPTKTTTICPEDQKPTTVPGVVPGNPSKPDTSAPAIVPIGGAASTCMSGVALLVAGVAALLQVASLQAWAVQLEGWSKEEWISCTEK</sequence>
<name>A0A0A1T1Z2_9HYPO</name>
<evidence type="ECO:0000313" key="3">
    <source>
        <dbReference type="Proteomes" id="UP000039046"/>
    </source>
</evidence>
<dbReference type="Proteomes" id="UP000039046">
    <property type="component" value="Unassembled WGS sequence"/>
</dbReference>
<feature type="region of interest" description="Disordered" evidence="1">
    <location>
        <begin position="1"/>
        <end position="89"/>
    </location>
</feature>
<reference evidence="2 3" key="1">
    <citation type="journal article" date="2015" name="Genome Announc.">
        <title>Draft Genome Sequence and Gene Annotation of the Entomopathogenic Fungus Verticillium hemipterigenum.</title>
        <authorList>
            <person name="Horn F."/>
            <person name="Habel A."/>
            <person name="Scharf D.H."/>
            <person name="Dworschak J."/>
            <person name="Brakhage A.A."/>
            <person name="Guthke R."/>
            <person name="Hertweck C."/>
            <person name="Linde J."/>
        </authorList>
    </citation>
    <scope>NUCLEOTIDE SEQUENCE [LARGE SCALE GENOMIC DNA]</scope>
</reference>
<dbReference type="AlphaFoldDB" id="A0A0A1T1Z2"/>
<organism evidence="2 3">
    <name type="scientific">[Torrubiella] hemipterigena</name>
    <dbReference type="NCBI Taxonomy" id="1531966"/>
    <lineage>
        <taxon>Eukaryota</taxon>
        <taxon>Fungi</taxon>
        <taxon>Dikarya</taxon>
        <taxon>Ascomycota</taxon>
        <taxon>Pezizomycotina</taxon>
        <taxon>Sordariomycetes</taxon>
        <taxon>Hypocreomycetidae</taxon>
        <taxon>Hypocreales</taxon>
        <taxon>Clavicipitaceae</taxon>
        <taxon>Clavicipitaceae incertae sedis</taxon>
        <taxon>'Torrubiella' clade</taxon>
    </lineage>
</organism>
<evidence type="ECO:0000313" key="2">
    <source>
        <dbReference type="EMBL" id="CEJ88367.1"/>
    </source>
</evidence>
<proteinExistence type="predicted"/>
<keyword evidence="3" id="KW-1185">Reference proteome</keyword>
<evidence type="ECO:0000256" key="1">
    <source>
        <dbReference type="SAM" id="MobiDB-lite"/>
    </source>
</evidence>
<feature type="compositionally biased region" description="Polar residues" evidence="1">
    <location>
        <begin position="43"/>
        <end position="52"/>
    </location>
</feature>
<dbReference type="HOGENOM" id="CLU_1778759_0_0_1"/>
<dbReference type="EMBL" id="CDHN01000002">
    <property type="protein sequence ID" value="CEJ88367.1"/>
    <property type="molecule type" value="Genomic_DNA"/>
</dbReference>